<feature type="transmembrane region" description="Helical" evidence="8">
    <location>
        <begin position="258"/>
        <end position="278"/>
    </location>
</feature>
<comment type="subcellular location">
    <subcellularLocation>
        <location evidence="8">Cell membrane</location>
        <topology evidence="8">Multi-pass membrane protein</topology>
    </subcellularLocation>
    <subcellularLocation>
        <location evidence="1">Endomembrane system</location>
        <topology evidence="1">Multi-pass membrane protein</topology>
    </subcellularLocation>
</comment>
<dbReference type="InterPro" id="IPR011541">
    <property type="entry name" value="Ni/Co_transpt_high_affinity"/>
</dbReference>
<dbReference type="GO" id="GO:0015099">
    <property type="term" value="F:nickel cation transmembrane transporter activity"/>
    <property type="evidence" value="ECO:0007669"/>
    <property type="project" value="UniProtKB-UniRule"/>
</dbReference>
<dbReference type="PANTHER" id="PTHR31611">
    <property type="entry name" value="HIGH-AFFINITY NICKEL TRANSPORT PROTEIN NIC1"/>
    <property type="match status" value="1"/>
</dbReference>
<feature type="transmembrane region" description="Helical" evidence="8">
    <location>
        <begin position="175"/>
        <end position="196"/>
    </location>
</feature>
<evidence type="ECO:0000256" key="5">
    <source>
        <dbReference type="ARBA" id="ARBA00022692"/>
    </source>
</evidence>
<evidence type="ECO:0000256" key="7">
    <source>
        <dbReference type="ARBA" id="ARBA00023136"/>
    </source>
</evidence>
<keyword evidence="7 8" id="KW-0472">Membrane</keyword>
<proteinExistence type="inferred from homology"/>
<feature type="transmembrane region" description="Helical" evidence="8">
    <location>
        <begin position="115"/>
        <end position="141"/>
    </location>
</feature>
<keyword evidence="4" id="KW-0533">Nickel</keyword>
<dbReference type="GO" id="GO:0005886">
    <property type="term" value="C:plasma membrane"/>
    <property type="evidence" value="ECO:0007669"/>
    <property type="project" value="UniProtKB-SubCell"/>
</dbReference>
<evidence type="ECO:0000256" key="3">
    <source>
        <dbReference type="ARBA" id="ARBA00022448"/>
    </source>
</evidence>
<organism evidence="9 10">
    <name type="scientific">Fructobacillus ficulneus</name>
    <dbReference type="NCBI Taxonomy" id="157463"/>
    <lineage>
        <taxon>Bacteria</taxon>
        <taxon>Bacillati</taxon>
        <taxon>Bacillota</taxon>
        <taxon>Bacilli</taxon>
        <taxon>Lactobacillales</taxon>
        <taxon>Lactobacillaceae</taxon>
        <taxon>Fructobacillus</taxon>
    </lineage>
</organism>
<keyword evidence="5 8" id="KW-0812">Transmembrane</keyword>
<evidence type="ECO:0000256" key="8">
    <source>
        <dbReference type="RuleBase" id="RU362101"/>
    </source>
</evidence>
<sequence length="340" mass="38033">MTDGHSWKFDITRYGAFIILILAMGTVFLSTGIRQYPQLLGMAGISFTFGLRHAFDVDHIAAIDNMTRKMLNDGKNTRGVGFSFSFGHSLVVLILTIMTVLFVEWADHSMPVFESVGGIFGTMIAAVMLLMLAFFNTYILTGIWKNFRKMRQQTIDPDDKQLAAESKIYRIFMKLLNLINHNWQVAIVGFLFGLGFDTATQVAVLATSATATSAGVPWYSILSVPLFFTAGMCLMDTLDGFFMSSTYNWIISTSYRKVYFNLILTSISIIAAGFIGFVDLVQSLTATFDWHNPLSQWAASLDFNELGIILVVVFVLAWAGALLIWRLMNLGQYDREGKIE</sequence>
<dbReference type="STRING" id="157463.GCA_001047075_00525"/>
<keyword evidence="3 8" id="KW-0813">Transport</keyword>
<evidence type="ECO:0000313" key="10">
    <source>
        <dbReference type="Proteomes" id="UP000253891"/>
    </source>
</evidence>
<evidence type="ECO:0000256" key="4">
    <source>
        <dbReference type="ARBA" id="ARBA00022596"/>
    </source>
</evidence>
<dbReference type="Pfam" id="PF03824">
    <property type="entry name" value="NicO"/>
    <property type="match status" value="1"/>
</dbReference>
<reference evidence="9 10" key="1">
    <citation type="journal article" date="2015" name="BMC Genomics">
        <title>Comparative genomics of Fructobacillus spp. and Leuconostoc spp. reveals niche-specific evolution of Fructobacillus spp.</title>
        <authorList>
            <person name="Endo A."/>
            <person name="Tanizawa Y."/>
            <person name="Tanaka N."/>
            <person name="Maeno S."/>
            <person name="Kumar H."/>
            <person name="Shiwa Y."/>
            <person name="Okada S."/>
            <person name="Yoshikawa H."/>
            <person name="Dicks L."/>
            <person name="Nakagawa J."/>
            <person name="Arita M."/>
        </authorList>
    </citation>
    <scope>NUCLEOTIDE SEQUENCE [LARGE SCALE GENOMIC DNA]</scope>
    <source>
        <strain evidence="9 10">JCM 12225</strain>
    </source>
</reference>
<dbReference type="EMBL" id="DF968000">
    <property type="protein sequence ID" value="GAO99605.1"/>
    <property type="molecule type" value="Genomic_DNA"/>
</dbReference>
<evidence type="ECO:0000256" key="2">
    <source>
        <dbReference type="ARBA" id="ARBA00010892"/>
    </source>
</evidence>
<evidence type="ECO:0000256" key="1">
    <source>
        <dbReference type="ARBA" id="ARBA00004127"/>
    </source>
</evidence>
<feature type="transmembrane region" description="Helical" evidence="8">
    <location>
        <begin position="306"/>
        <end position="325"/>
    </location>
</feature>
<feature type="transmembrane region" description="Helical" evidence="8">
    <location>
        <begin position="79"/>
        <end position="103"/>
    </location>
</feature>
<name>A0A0K8MGE6_9LACO</name>
<gene>
    <name evidence="9" type="ORF">FFIC_230900</name>
</gene>
<accession>A0A0K8MGE6</accession>
<evidence type="ECO:0000313" key="9">
    <source>
        <dbReference type="EMBL" id="GAO99605.1"/>
    </source>
</evidence>
<comment type="similarity">
    <text evidence="2 8">Belongs to the NiCoT transporter (TC 2.A.52) family.</text>
</comment>
<dbReference type="Proteomes" id="UP000253891">
    <property type="component" value="Unassembled WGS sequence"/>
</dbReference>
<dbReference type="InterPro" id="IPR004688">
    <property type="entry name" value="Ni/Co_transpt"/>
</dbReference>
<keyword evidence="10" id="KW-1185">Reference proteome</keyword>
<dbReference type="GO" id="GO:0012505">
    <property type="term" value="C:endomembrane system"/>
    <property type="evidence" value="ECO:0007669"/>
    <property type="project" value="UniProtKB-SubCell"/>
</dbReference>
<dbReference type="OrthoDB" id="9776706at2"/>
<protein>
    <recommendedName>
        <fullName evidence="8">Nickel/cobalt efflux system</fullName>
    </recommendedName>
</protein>
<dbReference type="RefSeq" id="WP_061993008.1">
    <property type="nucleotide sequence ID" value="NZ_DF968000.1"/>
</dbReference>
<evidence type="ECO:0000256" key="6">
    <source>
        <dbReference type="ARBA" id="ARBA00022989"/>
    </source>
</evidence>
<dbReference type="PANTHER" id="PTHR31611:SF0">
    <property type="entry name" value="HIGH-AFFINITY NICKEL TRANSPORT PROTEIN NIC1"/>
    <property type="match status" value="1"/>
</dbReference>
<keyword evidence="6 8" id="KW-1133">Transmembrane helix</keyword>
<feature type="transmembrane region" description="Helical" evidence="8">
    <location>
        <begin position="216"/>
        <end position="238"/>
    </location>
</feature>
<feature type="transmembrane region" description="Helical" evidence="8">
    <location>
        <begin position="14"/>
        <end position="33"/>
    </location>
</feature>
<dbReference type="AlphaFoldDB" id="A0A0K8MGE6"/>